<dbReference type="Gene3D" id="3.90.79.10">
    <property type="entry name" value="Nucleoside Triphosphate Pyrophosphohydrolase"/>
    <property type="match status" value="1"/>
</dbReference>
<keyword evidence="6" id="KW-0464">Manganese</keyword>
<proteinExistence type="predicted"/>
<dbReference type="PANTHER" id="PTHR12992:SF11">
    <property type="entry name" value="MITOCHONDRIAL COENZYME A DIPHOSPHATASE NUDT8"/>
    <property type="match status" value="1"/>
</dbReference>
<keyword evidence="3" id="KW-0479">Metal-binding</keyword>
<comment type="cofactor">
    <cofactor evidence="2">
        <name>Mg(2+)</name>
        <dbReference type="ChEBI" id="CHEBI:18420"/>
    </cofactor>
</comment>
<dbReference type="GO" id="GO:0035539">
    <property type="term" value="F:8-oxo-7,8-dihydrodeoxyguanosine triphosphate pyrophosphatase activity"/>
    <property type="evidence" value="ECO:0007669"/>
    <property type="project" value="UniProtKB-EC"/>
</dbReference>
<keyword evidence="4 8" id="KW-0378">Hydrolase</keyword>
<protein>
    <submittedName>
        <fullName evidence="8">CoA pyrophosphatase</fullName>
        <ecNumber evidence="8">3.6.1.55</ecNumber>
    </submittedName>
</protein>
<reference evidence="8 9" key="1">
    <citation type="journal article" date="2025" name="Anaerobe">
        <title>Description of Anaerococcus kampingiae sp. nov., Anaerococcus groningensis sp. nov., Anaerococcus martiniensis sp. nov., and Anaerococcus cruorum sp. nov., isolated from human clinical specimens.</title>
        <authorList>
            <person name="Boiten K.E."/>
            <person name="Meijer J."/>
            <person name="van Wezel E.M."/>
            <person name="Veloo A.C.M."/>
        </authorList>
    </citation>
    <scope>NUCLEOTIDE SEQUENCE [LARGE SCALE GENOMIC DNA]</scope>
    <source>
        <strain evidence="8 9">ENR0831</strain>
    </source>
</reference>
<dbReference type="InterPro" id="IPR000086">
    <property type="entry name" value="NUDIX_hydrolase_dom"/>
</dbReference>
<comment type="cofactor">
    <cofactor evidence="1">
        <name>Mn(2+)</name>
        <dbReference type="ChEBI" id="CHEBI:29035"/>
    </cofactor>
</comment>
<accession>A0ABW9M9W6</accession>
<feature type="domain" description="Nudix hydrolase" evidence="7">
    <location>
        <begin position="14"/>
        <end position="144"/>
    </location>
</feature>
<evidence type="ECO:0000256" key="4">
    <source>
        <dbReference type="ARBA" id="ARBA00022801"/>
    </source>
</evidence>
<dbReference type="PANTHER" id="PTHR12992">
    <property type="entry name" value="NUDIX HYDROLASE"/>
    <property type="match status" value="1"/>
</dbReference>
<dbReference type="PROSITE" id="PS51462">
    <property type="entry name" value="NUDIX"/>
    <property type="match status" value="1"/>
</dbReference>
<evidence type="ECO:0000259" key="7">
    <source>
        <dbReference type="PROSITE" id="PS51462"/>
    </source>
</evidence>
<evidence type="ECO:0000313" key="9">
    <source>
        <dbReference type="Proteomes" id="UP001637996"/>
    </source>
</evidence>
<sequence>MKNLLVDDEFFDKIRNYAVLIPIIEINGKDHILFEVRSQNIPQPGEVSFPGGRVEMGETFEEAAVRETMEELLLDYDDIEYQGYSSMILNTSYMHVKAFYGRIHKKIEEIKYNEEVEKVFAIDIDYLKENRPKSYHTPYRWDFPEDFPFDKIPNGREYNFRTGFNDVYFYDTDPVIWGLTAKLLKNFIESLD</sequence>
<dbReference type="EC" id="3.6.1.55" evidence="8"/>
<evidence type="ECO:0000256" key="3">
    <source>
        <dbReference type="ARBA" id="ARBA00022723"/>
    </source>
</evidence>
<dbReference type="EMBL" id="JBGMEI010000013">
    <property type="protein sequence ID" value="MFO3666089.1"/>
    <property type="molecule type" value="Genomic_DNA"/>
</dbReference>
<dbReference type="SUPFAM" id="SSF55811">
    <property type="entry name" value="Nudix"/>
    <property type="match status" value="1"/>
</dbReference>
<organism evidence="8 9">
    <name type="scientific">Anaerococcus martiniensis</name>
    <dbReference type="NCBI Taxonomy" id="3115615"/>
    <lineage>
        <taxon>Bacteria</taxon>
        <taxon>Bacillati</taxon>
        <taxon>Bacillota</taxon>
        <taxon>Tissierellia</taxon>
        <taxon>Tissierellales</taxon>
        <taxon>Peptoniphilaceae</taxon>
        <taxon>Anaerococcus</taxon>
    </lineage>
</organism>
<dbReference type="InterPro" id="IPR045121">
    <property type="entry name" value="CoAse"/>
</dbReference>
<evidence type="ECO:0000256" key="5">
    <source>
        <dbReference type="ARBA" id="ARBA00022842"/>
    </source>
</evidence>
<dbReference type="Proteomes" id="UP001637996">
    <property type="component" value="Unassembled WGS sequence"/>
</dbReference>
<evidence type="ECO:0000256" key="6">
    <source>
        <dbReference type="ARBA" id="ARBA00023211"/>
    </source>
</evidence>
<dbReference type="CDD" id="cd03426">
    <property type="entry name" value="NUDIX_CoAse_Nudt7"/>
    <property type="match status" value="1"/>
</dbReference>
<comment type="caution">
    <text evidence="8">The sequence shown here is derived from an EMBL/GenBank/DDBJ whole genome shotgun (WGS) entry which is preliminary data.</text>
</comment>
<keyword evidence="5" id="KW-0460">Magnesium</keyword>
<dbReference type="InterPro" id="IPR015797">
    <property type="entry name" value="NUDIX_hydrolase-like_dom_sf"/>
</dbReference>
<evidence type="ECO:0000256" key="2">
    <source>
        <dbReference type="ARBA" id="ARBA00001946"/>
    </source>
</evidence>
<gene>
    <name evidence="8" type="ORF">ACCQ41_07530</name>
</gene>
<keyword evidence="9" id="KW-1185">Reference proteome</keyword>
<evidence type="ECO:0000256" key="1">
    <source>
        <dbReference type="ARBA" id="ARBA00001936"/>
    </source>
</evidence>
<name>A0ABW9M9W6_9FIRM</name>
<dbReference type="Pfam" id="PF00293">
    <property type="entry name" value="NUDIX"/>
    <property type="match status" value="1"/>
</dbReference>
<dbReference type="RefSeq" id="WP_410031736.1">
    <property type="nucleotide sequence ID" value="NZ_JBGMEI010000013.1"/>
</dbReference>
<evidence type="ECO:0000313" key="8">
    <source>
        <dbReference type="EMBL" id="MFO3666089.1"/>
    </source>
</evidence>